<dbReference type="Proteomes" id="UP000319040">
    <property type="component" value="Unassembled WGS sequence"/>
</dbReference>
<evidence type="ECO:0000313" key="2">
    <source>
        <dbReference type="EMBL" id="SMO60699.1"/>
    </source>
</evidence>
<protein>
    <submittedName>
        <fullName evidence="2">Por secretion system C-terminal sorting domain-containing protein</fullName>
    </submittedName>
</protein>
<name>A0A521CMM2_SACCC</name>
<dbReference type="EMBL" id="FXTB01000003">
    <property type="protein sequence ID" value="SMO60699.1"/>
    <property type="molecule type" value="Genomic_DNA"/>
</dbReference>
<keyword evidence="3" id="KW-1185">Reference proteome</keyword>
<dbReference type="InterPro" id="IPR015943">
    <property type="entry name" value="WD40/YVTN_repeat-like_dom_sf"/>
</dbReference>
<accession>A0A521CMM2</accession>
<dbReference type="InterPro" id="IPR048954">
    <property type="entry name" value="PorZ_N"/>
</dbReference>
<gene>
    <name evidence="2" type="ORF">SAMN06265379_103304</name>
</gene>
<dbReference type="Gene3D" id="2.130.10.10">
    <property type="entry name" value="YVTN repeat-like/Quinoprotein amine dehydrogenase"/>
    <property type="match status" value="2"/>
</dbReference>
<dbReference type="Pfam" id="PF21544">
    <property type="entry name" value="PorZ_N_b_propeller"/>
    <property type="match status" value="1"/>
</dbReference>
<dbReference type="InterPro" id="IPR011110">
    <property type="entry name" value="Reg_prop"/>
</dbReference>
<dbReference type="Pfam" id="PF07494">
    <property type="entry name" value="Reg_prop"/>
    <property type="match status" value="1"/>
</dbReference>
<reference evidence="2 3" key="1">
    <citation type="submission" date="2017-05" db="EMBL/GenBank/DDBJ databases">
        <authorList>
            <person name="Varghese N."/>
            <person name="Submissions S."/>
        </authorList>
    </citation>
    <scope>NUCLEOTIDE SEQUENCE [LARGE SCALE GENOMIC DNA]</scope>
    <source>
        <strain evidence="2 3">DSM 27040</strain>
    </source>
</reference>
<organism evidence="2 3">
    <name type="scientific">Saccharicrinis carchari</name>
    <dbReference type="NCBI Taxonomy" id="1168039"/>
    <lineage>
        <taxon>Bacteria</taxon>
        <taxon>Pseudomonadati</taxon>
        <taxon>Bacteroidota</taxon>
        <taxon>Bacteroidia</taxon>
        <taxon>Marinilabiliales</taxon>
        <taxon>Marinilabiliaceae</taxon>
        <taxon>Saccharicrinis</taxon>
    </lineage>
</organism>
<sequence>MKPSTLFLFTSLIFTSIKAQVPVGQWQDYLSFYQVHSVQKAGNKIYAATDVGLFSYDTQEYALEKLSKLNGLSDVGISAIKSSPASDMLVVGYTNGKIDIVSNAKIYTIPDLFLKEMNVSKKINHIYFEGNKAFCSTDFGVVVLDIVKKEIADSYIIGENASNIKVMQMTASADSFYVATEQGILGAPINSNLLSFYQTWKRVSEDSKAYLSVASIDNTIVASRTNGTSVDILEYRHGQWEYKFTKNSFVGLQALNNGIAVISAKTIDLYDETLNKTASINSFTLEGKSINPNFSAICIDENNTKWVGDAAQGLIQLSSTGDMQIVPDGPASNNCFKLKATANALWTVRGLPHQFSPIRVPAECSIYRNGTWTRLDNNNPFLKNAYNLNDIAIDPHNENHAFVSSAFAGIFEIMDDAIIEHYTETNSAIVLNSGWRLINGVMFDKQGNLFANNQNILYPIIVKPKIINENNSENNFGWYGYDYILESEKSKPWLHQTIQTSWGHFWAVSFHNPPGLFIFDHAGTIDNSSDDRYRYAGDTNDSRASKMLIWDDDGKEVLSTIYCVAEDKSGYVWVGTSAGILVYYRPREVFNIEKPVASRIKIPRNDGSGFADYLLENEHISVIEVDGANRKWIGTANNGVYLVSSDGTKTISHFNSNNSPLLSNNIKSISINPRSGEVFFGTDKGIVSYRGTSTEGATNYSNVKAFPNPVRPQHQGPITITGLMENSTVSITDISGKIVYQAISTGGQLVWNGRNVYNQKVSSGVYLVLATDTEGSESMVTKIMIVR</sequence>
<evidence type="ECO:0000259" key="1">
    <source>
        <dbReference type="Pfam" id="PF21544"/>
    </source>
</evidence>
<feature type="domain" description="PorZ N-terminal beta-propeller" evidence="1">
    <location>
        <begin position="45"/>
        <end position="200"/>
    </location>
</feature>
<evidence type="ECO:0000313" key="3">
    <source>
        <dbReference type="Proteomes" id="UP000319040"/>
    </source>
</evidence>
<dbReference type="RefSeq" id="WP_142532998.1">
    <property type="nucleotide sequence ID" value="NZ_FXTB01000003.1"/>
</dbReference>
<dbReference type="NCBIfam" id="TIGR04183">
    <property type="entry name" value="Por_Secre_tail"/>
    <property type="match status" value="1"/>
</dbReference>
<dbReference type="InterPro" id="IPR026444">
    <property type="entry name" value="Secre_tail"/>
</dbReference>
<proteinExistence type="predicted"/>
<dbReference type="OrthoDB" id="9807410at2"/>
<dbReference type="AlphaFoldDB" id="A0A521CMM2"/>
<dbReference type="SUPFAM" id="SSF101898">
    <property type="entry name" value="NHL repeat"/>
    <property type="match status" value="2"/>
</dbReference>